<organism evidence="1 2">
    <name type="scientific">Vermiconidia calcicola</name>
    <dbReference type="NCBI Taxonomy" id="1690605"/>
    <lineage>
        <taxon>Eukaryota</taxon>
        <taxon>Fungi</taxon>
        <taxon>Dikarya</taxon>
        <taxon>Ascomycota</taxon>
        <taxon>Pezizomycotina</taxon>
        <taxon>Dothideomycetes</taxon>
        <taxon>Dothideomycetidae</taxon>
        <taxon>Mycosphaerellales</taxon>
        <taxon>Extremaceae</taxon>
        <taxon>Vermiconidia</taxon>
    </lineage>
</organism>
<protein>
    <submittedName>
        <fullName evidence="1">Uncharacterized protein</fullName>
    </submittedName>
</protein>
<gene>
    <name evidence="1" type="ORF">LTR37_019659</name>
</gene>
<keyword evidence="2" id="KW-1185">Reference proteome</keyword>
<evidence type="ECO:0000313" key="1">
    <source>
        <dbReference type="EMBL" id="KAK3686598.1"/>
    </source>
</evidence>
<comment type="caution">
    <text evidence="1">The sequence shown here is derived from an EMBL/GenBank/DDBJ whole genome shotgun (WGS) entry which is preliminary data.</text>
</comment>
<sequence>MAPQGSAYHTDWIFSIESNVHVANHLDWFINFKKFKPASRAGSRILGVGDVVLNVKTSATRKGSNSHRKLILRDVLFVPSSLCNILGGPIMKDYWVEFGEIGTDGGLEDERTGVTAGLFNHVCLFKLWLAGQARGSSSLDSDTLYYIIAQWCDEARAVWIYYGNYTQPRQPLNADAAPYTAAEKAWLRRAYGGEYKFLLSFGLKIHSEEDREEGRRIARGFIENEAAEEDRAASAAKRRGNLRVKDAGVTQRVSYSPMSHYAITVHDNHRQSVGLQQR</sequence>
<dbReference type="Proteomes" id="UP001281147">
    <property type="component" value="Unassembled WGS sequence"/>
</dbReference>
<reference evidence="1" key="1">
    <citation type="submission" date="2023-07" db="EMBL/GenBank/DDBJ databases">
        <title>Black Yeasts Isolated from many extreme environments.</title>
        <authorList>
            <person name="Coleine C."/>
            <person name="Stajich J.E."/>
            <person name="Selbmann L."/>
        </authorList>
    </citation>
    <scope>NUCLEOTIDE SEQUENCE</scope>
    <source>
        <strain evidence="1">CCFEE 5714</strain>
    </source>
</reference>
<accession>A0ACC3MF21</accession>
<proteinExistence type="predicted"/>
<evidence type="ECO:0000313" key="2">
    <source>
        <dbReference type="Proteomes" id="UP001281147"/>
    </source>
</evidence>
<dbReference type="EMBL" id="JAUTXU010000311">
    <property type="protein sequence ID" value="KAK3686598.1"/>
    <property type="molecule type" value="Genomic_DNA"/>
</dbReference>
<name>A0ACC3MF21_9PEZI</name>